<dbReference type="EMBL" id="BSNC01000001">
    <property type="protein sequence ID" value="GLP95176.1"/>
    <property type="molecule type" value="Genomic_DNA"/>
</dbReference>
<proteinExistence type="predicted"/>
<dbReference type="AlphaFoldDB" id="A0AA37RT69"/>
<evidence type="ECO:0000313" key="3">
    <source>
        <dbReference type="Proteomes" id="UP001161422"/>
    </source>
</evidence>
<comment type="caution">
    <text evidence="2">The sequence shown here is derived from an EMBL/GenBank/DDBJ whole genome shotgun (WGS) entry which is preliminary data.</text>
</comment>
<evidence type="ECO:0000256" key="1">
    <source>
        <dbReference type="SAM" id="SignalP"/>
    </source>
</evidence>
<reference evidence="2" key="1">
    <citation type="journal article" date="2014" name="Int. J. Syst. Evol. Microbiol.">
        <title>Complete genome sequence of Corynebacterium casei LMG S-19264T (=DSM 44701T), isolated from a smear-ripened cheese.</title>
        <authorList>
            <consortium name="US DOE Joint Genome Institute (JGI-PGF)"/>
            <person name="Walter F."/>
            <person name="Albersmeier A."/>
            <person name="Kalinowski J."/>
            <person name="Ruckert C."/>
        </authorList>
    </citation>
    <scope>NUCLEOTIDE SEQUENCE</scope>
    <source>
        <strain evidence="2">NBRC 101628</strain>
    </source>
</reference>
<accession>A0AA37RT69</accession>
<evidence type="ECO:0000313" key="2">
    <source>
        <dbReference type="EMBL" id="GLP95176.1"/>
    </source>
</evidence>
<protein>
    <submittedName>
        <fullName evidence="2">Uncharacterized protein</fullName>
    </submittedName>
</protein>
<gene>
    <name evidence="2" type="ORF">GCM10007895_04820</name>
</gene>
<sequence>MKNHPWLVGLILSLLLLAQPASSESHEHHSQRMGMHGMLLFSDGQQLLASHLPMFHKPHDMQLVLRLSLQNSTLQQALITEIAADAGIWTLAPEVFDLTALGQGDSFHGDLYQGHFERGGKKRHTQQQVTVERVILRNVLSEESVEAGEFRLLNHGPVSYYALFIQGRPGTDRVLKVQHQGQLPKHFRAAIDSTDAQLAELLGLSDGQLTTHYLETGDLQ</sequence>
<name>A0AA37RT69_9GAMM</name>
<reference evidence="2" key="2">
    <citation type="submission" date="2023-01" db="EMBL/GenBank/DDBJ databases">
        <title>Draft genome sequence of Paraferrimonas sedimenticola strain NBRC 101628.</title>
        <authorList>
            <person name="Sun Q."/>
            <person name="Mori K."/>
        </authorList>
    </citation>
    <scope>NUCLEOTIDE SEQUENCE</scope>
    <source>
        <strain evidence="2">NBRC 101628</strain>
    </source>
</reference>
<dbReference type="RefSeq" id="WP_095505807.1">
    <property type="nucleotide sequence ID" value="NZ_BSNC01000001.1"/>
</dbReference>
<feature type="signal peptide" evidence="1">
    <location>
        <begin position="1"/>
        <end position="23"/>
    </location>
</feature>
<keyword evidence="3" id="KW-1185">Reference proteome</keyword>
<keyword evidence="1" id="KW-0732">Signal</keyword>
<organism evidence="2 3">
    <name type="scientific">Paraferrimonas sedimenticola</name>
    <dbReference type="NCBI Taxonomy" id="375674"/>
    <lineage>
        <taxon>Bacteria</taxon>
        <taxon>Pseudomonadati</taxon>
        <taxon>Pseudomonadota</taxon>
        <taxon>Gammaproteobacteria</taxon>
        <taxon>Alteromonadales</taxon>
        <taxon>Ferrimonadaceae</taxon>
        <taxon>Paraferrimonas</taxon>
    </lineage>
</organism>
<dbReference type="Proteomes" id="UP001161422">
    <property type="component" value="Unassembled WGS sequence"/>
</dbReference>
<feature type="chain" id="PRO_5041367325" evidence="1">
    <location>
        <begin position="24"/>
        <end position="220"/>
    </location>
</feature>